<evidence type="ECO:0000259" key="3">
    <source>
        <dbReference type="Pfam" id="PF23359"/>
    </source>
</evidence>
<comment type="caution">
    <text evidence="4">The sequence shown here is derived from an EMBL/GenBank/DDBJ whole genome shotgun (WGS) entry which is preliminary data.</text>
</comment>
<dbReference type="InterPro" id="IPR036625">
    <property type="entry name" value="E3-bd_dom_sf"/>
</dbReference>
<dbReference type="Proteomes" id="UP001551584">
    <property type="component" value="Unassembled WGS sequence"/>
</dbReference>
<dbReference type="EMBL" id="JBEZNA010000003">
    <property type="protein sequence ID" value="MEU9576076.1"/>
    <property type="molecule type" value="Genomic_DNA"/>
</dbReference>
<dbReference type="Gene3D" id="4.10.320.10">
    <property type="entry name" value="E3-binding domain"/>
    <property type="match status" value="1"/>
</dbReference>
<evidence type="ECO:0000313" key="4">
    <source>
        <dbReference type="EMBL" id="MEU9576076.1"/>
    </source>
</evidence>
<gene>
    <name evidence="4" type="ORF">AB0D95_02050</name>
</gene>
<name>A0ABV3EIQ1_9ACTN</name>
<keyword evidence="1" id="KW-0238">DNA-binding</keyword>
<keyword evidence="5" id="KW-1185">Reference proteome</keyword>
<dbReference type="Pfam" id="PF23359">
    <property type="entry name" value="Lsr2_DNA-bd"/>
    <property type="match status" value="1"/>
</dbReference>
<evidence type="ECO:0000256" key="2">
    <source>
        <dbReference type="SAM" id="MobiDB-lite"/>
    </source>
</evidence>
<reference evidence="4 5" key="1">
    <citation type="submission" date="2024-06" db="EMBL/GenBank/DDBJ databases">
        <title>The Natural Products Discovery Center: Release of the First 8490 Sequenced Strains for Exploring Actinobacteria Biosynthetic Diversity.</title>
        <authorList>
            <person name="Kalkreuter E."/>
            <person name="Kautsar S.A."/>
            <person name="Yang D."/>
            <person name="Bader C.D."/>
            <person name="Teijaro C.N."/>
            <person name="Fluegel L."/>
            <person name="Davis C.M."/>
            <person name="Simpson J.R."/>
            <person name="Lauterbach L."/>
            <person name="Steele A.D."/>
            <person name="Gui C."/>
            <person name="Meng S."/>
            <person name="Li G."/>
            <person name="Viehrig K."/>
            <person name="Ye F."/>
            <person name="Su P."/>
            <person name="Kiefer A.F."/>
            <person name="Nichols A."/>
            <person name="Cepeda A.J."/>
            <person name="Yan W."/>
            <person name="Fan B."/>
            <person name="Jiang Y."/>
            <person name="Adhikari A."/>
            <person name="Zheng C.-J."/>
            <person name="Schuster L."/>
            <person name="Cowan T.M."/>
            <person name="Smanski M.J."/>
            <person name="Chevrette M.G."/>
            <person name="De Carvalho L.P.S."/>
            <person name="Shen B."/>
        </authorList>
    </citation>
    <scope>NUCLEOTIDE SEQUENCE [LARGE SCALE GENOMIC DNA]</scope>
    <source>
        <strain evidence="4 5">NPDC048117</strain>
    </source>
</reference>
<accession>A0ABV3EIQ1</accession>
<proteinExistence type="predicted"/>
<dbReference type="InterPro" id="IPR055370">
    <property type="entry name" value="Lsr2_DNA-bd"/>
</dbReference>
<feature type="region of interest" description="Disordered" evidence="2">
    <location>
        <begin position="1"/>
        <end position="29"/>
    </location>
</feature>
<organism evidence="4 5">
    <name type="scientific">Streptomyces chilikensis</name>
    <dbReference type="NCBI Taxonomy" id="1194079"/>
    <lineage>
        <taxon>Bacteria</taxon>
        <taxon>Bacillati</taxon>
        <taxon>Actinomycetota</taxon>
        <taxon>Actinomycetes</taxon>
        <taxon>Kitasatosporales</taxon>
        <taxon>Streptomycetaceae</taxon>
        <taxon>Streptomyces</taxon>
    </lineage>
</organism>
<evidence type="ECO:0000313" key="5">
    <source>
        <dbReference type="Proteomes" id="UP001551584"/>
    </source>
</evidence>
<protein>
    <submittedName>
        <fullName evidence="4">Histone-like nucleoid-structuring protein Lsr2</fullName>
    </submittedName>
</protein>
<feature type="domain" description="Lsr2 DNA-binding" evidence="3">
    <location>
        <begin position="26"/>
        <end position="58"/>
    </location>
</feature>
<evidence type="ECO:0000256" key="1">
    <source>
        <dbReference type="ARBA" id="ARBA00023125"/>
    </source>
</evidence>
<sequence length="60" mass="6685">MADQLEGVSPGAWGGPGRIRRRDPRPEDEPVRVWARANGYPVNDRGRVPAAIREAYEASR</sequence>